<gene>
    <name evidence="2" type="ORF">C2845_PM02G15890</name>
</gene>
<name>A0A3L6S9Z9_PANMI</name>
<protein>
    <submittedName>
        <fullName evidence="2">Ubiquinone biosynthesis O-methyltransferase, mitochondrial-like isoform X2</fullName>
    </submittedName>
</protein>
<sequence>MPRTMLRCALVSFTTTHHGRAQIVNPSHPPPQALLPQWRCYASIASSSLAPPQPPPPSPLGDPSRPGGGGPRVLSLNPAEVAKFAVITETW</sequence>
<feature type="compositionally biased region" description="Pro residues" evidence="1">
    <location>
        <begin position="51"/>
        <end position="60"/>
    </location>
</feature>
<dbReference type="GO" id="GO:0008168">
    <property type="term" value="F:methyltransferase activity"/>
    <property type="evidence" value="ECO:0007669"/>
    <property type="project" value="UniProtKB-KW"/>
</dbReference>
<feature type="region of interest" description="Disordered" evidence="1">
    <location>
        <begin position="46"/>
        <end position="75"/>
    </location>
</feature>
<organism evidence="2 3">
    <name type="scientific">Panicum miliaceum</name>
    <name type="common">Proso millet</name>
    <name type="synonym">Broomcorn millet</name>
    <dbReference type="NCBI Taxonomy" id="4540"/>
    <lineage>
        <taxon>Eukaryota</taxon>
        <taxon>Viridiplantae</taxon>
        <taxon>Streptophyta</taxon>
        <taxon>Embryophyta</taxon>
        <taxon>Tracheophyta</taxon>
        <taxon>Spermatophyta</taxon>
        <taxon>Magnoliopsida</taxon>
        <taxon>Liliopsida</taxon>
        <taxon>Poales</taxon>
        <taxon>Poaceae</taxon>
        <taxon>PACMAD clade</taxon>
        <taxon>Panicoideae</taxon>
        <taxon>Panicodae</taxon>
        <taxon>Paniceae</taxon>
        <taxon>Panicinae</taxon>
        <taxon>Panicum</taxon>
        <taxon>Panicum sect. Panicum</taxon>
    </lineage>
</organism>
<dbReference type="Proteomes" id="UP000275267">
    <property type="component" value="Unassembled WGS sequence"/>
</dbReference>
<evidence type="ECO:0000313" key="2">
    <source>
        <dbReference type="EMBL" id="RLN17830.1"/>
    </source>
</evidence>
<proteinExistence type="predicted"/>
<evidence type="ECO:0000256" key="1">
    <source>
        <dbReference type="SAM" id="MobiDB-lite"/>
    </source>
</evidence>
<dbReference type="EMBL" id="PQIB02000005">
    <property type="protein sequence ID" value="RLN17830.1"/>
    <property type="molecule type" value="Genomic_DNA"/>
</dbReference>
<dbReference type="STRING" id="4540.A0A3L6S9Z9"/>
<reference evidence="3" key="1">
    <citation type="journal article" date="2019" name="Nat. Commun.">
        <title>The genome of broomcorn millet.</title>
        <authorList>
            <person name="Zou C."/>
            <person name="Miki D."/>
            <person name="Li D."/>
            <person name="Tang Q."/>
            <person name="Xiao L."/>
            <person name="Rajput S."/>
            <person name="Deng P."/>
            <person name="Jia W."/>
            <person name="Huang R."/>
            <person name="Zhang M."/>
            <person name="Sun Y."/>
            <person name="Hu J."/>
            <person name="Fu X."/>
            <person name="Schnable P.S."/>
            <person name="Li F."/>
            <person name="Zhang H."/>
            <person name="Feng B."/>
            <person name="Zhu X."/>
            <person name="Liu R."/>
            <person name="Schnable J.C."/>
            <person name="Zhu J.-K."/>
            <person name="Zhang H."/>
        </authorList>
    </citation>
    <scope>NUCLEOTIDE SEQUENCE [LARGE SCALE GENOMIC DNA]</scope>
</reference>
<dbReference type="AlphaFoldDB" id="A0A3L6S9Z9"/>
<comment type="caution">
    <text evidence="2">The sequence shown here is derived from an EMBL/GenBank/DDBJ whole genome shotgun (WGS) entry which is preliminary data.</text>
</comment>
<accession>A0A3L6S9Z9</accession>
<evidence type="ECO:0000313" key="3">
    <source>
        <dbReference type="Proteomes" id="UP000275267"/>
    </source>
</evidence>
<dbReference type="GO" id="GO:0032259">
    <property type="term" value="P:methylation"/>
    <property type="evidence" value="ECO:0007669"/>
    <property type="project" value="UniProtKB-KW"/>
</dbReference>
<keyword evidence="3" id="KW-1185">Reference proteome</keyword>